<evidence type="ECO:0000313" key="3">
    <source>
        <dbReference type="Proteomes" id="UP000224567"/>
    </source>
</evidence>
<comment type="caution">
    <text evidence="2">The sequence shown here is derived from an EMBL/GenBank/DDBJ whole genome shotgun (WGS) entry which is preliminary data.</text>
</comment>
<evidence type="ECO:0000256" key="1">
    <source>
        <dbReference type="SAM" id="MobiDB-lite"/>
    </source>
</evidence>
<protein>
    <submittedName>
        <fullName evidence="2">Uncharacterized protein</fullName>
    </submittedName>
</protein>
<dbReference type="STRING" id="33114.A0A2G2VRG4"/>
<reference evidence="3" key="2">
    <citation type="journal article" date="2017" name="J. Anim. Genet.">
        <title>Multiple reference genome sequences of hot pepper reveal the massive evolution of plant disease resistance genes by retroduplication.</title>
        <authorList>
            <person name="Kim S."/>
            <person name="Park J."/>
            <person name="Yeom S.-I."/>
            <person name="Kim Y.-M."/>
            <person name="Seo E."/>
            <person name="Kim K.-T."/>
            <person name="Kim M.-S."/>
            <person name="Lee J.M."/>
            <person name="Cheong K."/>
            <person name="Shin H.-S."/>
            <person name="Kim S.-B."/>
            <person name="Han K."/>
            <person name="Lee J."/>
            <person name="Park M."/>
            <person name="Lee H.-A."/>
            <person name="Lee H.-Y."/>
            <person name="Lee Y."/>
            <person name="Oh S."/>
            <person name="Lee J.H."/>
            <person name="Choi E."/>
            <person name="Choi E."/>
            <person name="Lee S.E."/>
            <person name="Jeon J."/>
            <person name="Kim H."/>
            <person name="Choi G."/>
            <person name="Song H."/>
            <person name="Lee J."/>
            <person name="Lee S.-C."/>
            <person name="Kwon J.-K."/>
            <person name="Lee H.-Y."/>
            <person name="Koo N."/>
            <person name="Hong Y."/>
            <person name="Kim R.W."/>
            <person name="Kang W.-H."/>
            <person name="Huh J.H."/>
            <person name="Kang B.-C."/>
            <person name="Yang T.-J."/>
            <person name="Lee Y.-H."/>
            <person name="Bennetzen J.L."/>
            <person name="Choi D."/>
        </authorList>
    </citation>
    <scope>NUCLEOTIDE SEQUENCE [LARGE SCALE GENOMIC DNA]</scope>
    <source>
        <strain evidence="3">cv. PBC81</strain>
    </source>
</reference>
<feature type="region of interest" description="Disordered" evidence="1">
    <location>
        <begin position="1"/>
        <end position="30"/>
    </location>
</feature>
<proteinExistence type="predicted"/>
<dbReference type="AlphaFoldDB" id="A0A2G2VRG4"/>
<organism evidence="2 3">
    <name type="scientific">Capsicum baccatum</name>
    <name type="common">Peruvian pepper</name>
    <dbReference type="NCBI Taxonomy" id="33114"/>
    <lineage>
        <taxon>Eukaryota</taxon>
        <taxon>Viridiplantae</taxon>
        <taxon>Streptophyta</taxon>
        <taxon>Embryophyta</taxon>
        <taxon>Tracheophyta</taxon>
        <taxon>Spermatophyta</taxon>
        <taxon>Magnoliopsida</taxon>
        <taxon>eudicotyledons</taxon>
        <taxon>Gunneridae</taxon>
        <taxon>Pentapetalae</taxon>
        <taxon>asterids</taxon>
        <taxon>lamiids</taxon>
        <taxon>Solanales</taxon>
        <taxon>Solanaceae</taxon>
        <taxon>Solanoideae</taxon>
        <taxon>Capsiceae</taxon>
        <taxon>Capsicum</taxon>
    </lineage>
</organism>
<keyword evidence="3" id="KW-1185">Reference proteome</keyword>
<reference evidence="2 3" key="1">
    <citation type="journal article" date="2017" name="Genome Biol.">
        <title>New reference genome sequences of hot pepper reveal the massive evolution of plant disease-resistance genes by retroduplication.</title>
        <authorList>
            <person name="Kim S."/>
            <person name="Park J."/>
            <person name="Yeom S.I."/>
            <person name="Kim Y.M."/>
            <person name="Seo E."/>
            <person name="Kim K.T."/>
            <person name="Kim M.S."/>
            <person name="Lee J.M."/>
            <person name="Cheong K."/>
            <person name="Shin H.S."/>
            <person name="Kim S.B."/>
            <person name="Han K."/>
            <person name="Lee J."/>
            <person name="Park M."/>
            <person name="Lee H.A."/>
            <person name="Lee H.Y."/>
            <person name="Lee Y."/>
            <person name="Oh S."/>
            <person name="Lee J.H."/>
            <person name="Choi E."/>
            <person name="Choi E."/>
            <person name="Lee S.E."/>
            <person name="Jeon J."/>
            <person name="Kim H."/>
            <person name="Choi G."/>
            <person name="Song H."/>
            <person name="Lee J."/>
            <person name="Lee S.C."/>
            <person name="Kwon J.K."/>
            <person name="Lee H.Y."/>
            <person name="Koo N."/>
            <person name="Hong Y."/>
            <person name="Kim R.W."/>
            <person name="Kang W.H."/>
            <person name="Huh J.H."/>
            <person name="Kang B.C."/>
            <person name="Yang T.J."/>
            <person name="Lee Y.H."/>
            <person name="Bennetzen J.L."/>
            <person name="Choi D."/>
        </authorList>
    </citation>
    <scope>NUCLEOTIDE SEQUENCE [LARGE SCALE GENOMIC DNA]</scope>
    <source>
        <strain evidence="3">cv. PBC81</strain>
    </source>
</reference>
<dbReference type="PANTHER" id="PTHR46774:SF9">
    <property type="entry name" value="CHROMATIN MODIFICATION-RELATED PROTEIN EAF1 B-LIKE"/>
    <property type="match status" value="1"/>
</dbReference>
<dbReference type="GO" id="GO:0035267">
    <property type="term" value="C:NuA4 histone acetyltransferase complex"/>
    <property type="evidence" value="ECO:0007669"/>
    <property type="project" value="InterPro"/>
</dbReference>
<dbReference type="PANTHER" id="PTHR46774">
    <property type="entry name" value="CHROMATIN MODIFICATION-RELATED PROTEIN EAF1 A-RELATED"/>
    <property type="match status" value="1"/>
</dbReference>
<feature type="compositionally biased region" description="Polar residues" evidence="1">
    <location>
        <begin position="1"/>
        <end position="11"/>
    </location>
</feature>
<dbReference type="InterPro" id="IPR044798">
    <property type="entry name" value="EAF1A/B"/>
</dbReference>
<sequence length="100" mass="11236">MGISRPKNSSLFGPKSVEGGLVGQNKSRGPIERSVGITKKSLRSATRETIIEEVRTELREGYAFSEEKRRELDFLDKGGDPLDFKFGNYVSPTVLAWMRE</sequence>
<dbReference type="EMBL" id="MLFT02000010">
    <property type="protein sequence ID" value="PHT35565.1"/>
    <property type="molecule type" value="Genomic_DNA"/>
</dbReference>
<dbReference type="OrthoDB" id="1254738at2759"/>
<evidence type="ECO:0000313" key="2">
    <source>
        <dbReference type="EMBL" id="PHT35565.1"/>
    </source>
</evidence>
<name>A0A2G2VRG4_CAPBA</name>
<dbReference type="Proteomes" id="UP000224567">
    <property type="component" value="Unassembled WGS sequence"/>
</dbReference>
<accession>A0A2G2VRG4</accession>
<gene>
    <name evidence="2" type="ORF">CQW23_23265</name>
</gene>